<keyword evidence="3" id="KW-0223">Dioxygenase</keyword>
<dbReference type="CDD" id="cd00667">
    <property type="entry name" value="ring_hydroxylating_dioxygenases_beta"/>
    <property type="match status" value="1"/>
</dbReference>
<dbReference type="Gene3D" id="3.10.450.50">
    <property type="match status" value="1"/>
</dbReference>
<dbReference type="GO" id="GO:0019380">
    <property type="term" value="P:3-phenylpropionate catabolic process"/>
    <property type="evidence" value="ECO:0007669"/>
    <property type="project" value="TreeGrafter"/>
</dbReference>
<organism evidence="3 4">
    <name type="scientific">Pseudonocardia bannensis</name>
    <dbReference type="NCBI Taxonomy" id="630973"/>
    <lineage>
        <taxon>Bacteria</taxon>
        <taxon>Bacillati</taxon>
        <taxon>Actinomycetota</taxon>
        <taxon>Actinomycetes</taxon>
        <taxon>Pseudonocardiales</taxon>
        <taxon>Pseudonocardiaceae</taxon>
        <taxon>Pseudonocardia</taxon>
    </lineage>
</organism>
<sequence length="197" mass="22609">MSTEMLQTTETGTCTAGTPGELVDMAAWFEVQRFLTEEARLLDHRCYEEWLALFTEDMRYWVPARKVRMISGKPGDRAVDLELSADGEPCVLDERLPQLQLRVFRMQTARLLWCDNPPGRVRHLITNVEASYTDKPDELAVRSNFLVPHARFDEKGTQFHGERQDILRRTGGSFKIASRKVVLDSTVIWSPAVTTFF</sequence>
<reference evidence="3 4" key="1">
    <citation type="submission" date="2020-04" db="EMBL/GenBank/DDBJ databases">
        <authorList>
            <person name="Klaysubun C."/>
            <person name="Duangmal K."/>
            <person name="Lipun K."/>
        </authorList>
    </citation>
    <scope>NUCLEOTIDE SEQUENCE [LARGE SCALE GENOMIC DNA]</scope>
    <source>
        <strain evidence="3 4">DSM 45300</strain>
    </source>
</reference>
<dbReference type="AlphaFoldDB" id="A0A848DFS7"/>
<dbReference type="InterPro" id="IPR000391">
    <property type="entry name" value="Rng_hydr_dOase-bsu"/>
</dbReference>
<dbReference type="GO" id="GO:0051213">
    <property type="term" value="F:dioxygenase activity"/>
    <property type="evidence" value="ECO:0007669"/>
    <property type="project" value="UniProtKB-KW"/>
</dbReference>
<dbReference type="InterPro" id="IPR032710">
    <property type="entry name" value="NTF2-like_dom_sf"/>
</dbReference>
<evidence type="ECO:0000313" key="4">
    <source>
        <dbReference type="Proteomes" id="UP000586918"/>
    </source>
</evidence>
<dbReference type="PANTHER" id="PTHR41534:SF2">
    <property type="entry name" value="3-PHENYLPROPIONATE_CINNAMIC ACID DIOXYGENASE SUBUNIT BETA"/>
    <property type="match status" value="1"/>
</dbReference>
<keyword evidence="4" id="KW-1185">Reference proteome</keyword>
<dbReference type="Proteomes" id="UP000586918">
    <property type="component" value="Unassembled WGS sequence"/>
</dbReference>
<protein>
    <submittedName>
        <fullName evidence="3">Aromatic-ring-hydroxylating dioxygenase subunit beta</fullName>
    </submittedName>
</protein>
<dbReference type="RefSeq" id="WP_169411400.1">
    <property type="nucleotide sequence ID" value="NZ_JAAXKZ010000017.1"/>
</dbReference>
<gene>
    <name evidence="3" type="ORF">HF519_07270</name>
</gene>
<name>A0A848DFS7_9PSEU</name>
<dbReference type="EMBL" id="JAAXKZ010000017">
    <property type="protein sequence ID" value="NMH91391.1"/>
    <property type="molecule type" value="Genomic_DNA"/>
</dbReference>
<accession>A0A848DFS7</accession>
<proteinExistence type="inferred from homology"/>
<evidence type="ECO:0000256" key="1">
    <source>
        <dbReference type="ARBA" id="ARBA00009570"/>
    </source>
</evidence>
<dbReference type="SUPFAM" id="SSF54427">
    <property type="entry name" value="NTF2-like"/>
    <property type="match status" value="1"/>
</dbReference>
<evidence type="ECO:0000313" key="3">
    <source>
        <dbReference type="EMBL" id="NMH91391.1"/>
    </source>
</evidence>
<dbReference type="Pfam" id="PF00866">
    <property type="entry name" value="Ring_hydroxyl_B"/>
    <property type="match status" value="1"/>
</dbReference>
<dbReference type="PANTHER" id="PTHR41534">
    <property type="entry name" value="BLR3401 PROTEIN"/>
    <property type="match status" value="1"/>
</dbReference>
<keyword evidence="2" id="KW-0560">Oxidoreductase</keyword>
<evidence type="ECO:0000256" key="2">
    <source>
        <dbReference type="ARBA" id="ARBA00023002"/>
    </source>
</evidence>
<comment type="caution">
    <text evidence="3">The sequence shown here is derived from an EMBL/GenBank/DDBJ whole genome shotgun (WGS) entry which is preliminary data.</text>
</comment>
<comment type="similarity">
    <text evidence="1">Belongs to the bacterial ring-hydroxylating dioxygenase beta subunit family.</text>
</comment>